<dbReference type="EMBL" id="JAUFPN010000107">
    <property type="protein sequence ID" value="MDN3564614.1"/>
    <property type="molecule type" value="Genomic_DNA"/>
</dbReference>
<evidence type="ECO:0000256" key="1">
    <source>
        <dbReference type="SAM" id="Phobius"/>
    </source>
</evidence>
<feature type="transmembrane region" description="Helical" evidence="1">
    <location>
        <begin position="124"/>
        <end position="148"/>
    </location>
</feature>
<accession>A0ABT8A4V8</accession>
<name>A0ABT8A4V8_9PROT</name>
<reference evidence="3" key="1">
    <citation type="journal article" date="2019" name="Int. J. Syst. Evol. Microbiol.">
        <title>The Global Catalogue of Microorganisms (GCM) 10K type strain sequencing project: providing services to taxonomists for standard genome sequencing and annotation.</title>
        <authorList>
            <consortium name="The Broad Institute Genomics Platform"/>
            <consortium name="The Broad Institute Genome Sequencing Center for Infectious Disease"/>
            <person name="Wu L."/>
            <person name="Ma J."/>
        </authorList>
    </citation>
    <scope>NUCLEOTIDE SEQUENCE [LARGE SCALE GENOMIC DNA]</scope>
    <source>
        <strain evidence="3">CECT 7131</strain>
    </source>
</reference>
<keyword evidence="1" id="KW-1133">Transmembrane helix</keyword>
<keyword evidence="3" id="KW-1185">Reference proteome</keyword>
<dbReference type="RefSeq" id="WP_290316417.1">
    <property type="nucleotide sequence ID" value="NZ_JAUFPN010000107.1"/>
</dbReference>
<dbReference type="Proteomes" id="UP001529369">
    <property type="component" value="Unassembled WGS sequence"/>
</dbReference>
<keyword evidence="1" id="KW-0472">Membrane</keyword>
<organism evidence="2 3">
    <name type="scientific">Paeniroseomonas aquatica</name>
    <dbReference type="NCBI Taxonomy" id="373043"/>
    <lineage>
        <taxon>Bacteria</taxon>
        <taxon>Pseudomonadati</taxon>
        <taxon>Pseudomonadota</taxon>
        <taxon>Alphaproteobacteria</taxon>
        <taxon>Acetobacterales</taxon>
        <taxon>Acetobacteraceae</taxon>
        <taxon>Paeniroseomonas</taxon>
    </lineage>
</organism>
<gene>
    <name evidence="2" type="ORF">QWZ14_09585</name>
</gene>
<sequence>MPIRTDDTAPNPDDTANPAPAWTEIRAVREVVGLFDDHAALEQAVDELLVSGFDRCEVSLLAEAGDAPGNRAEQLADDPQAPRTDHFCTEALGNAEGGLIGGFAVIPALSAAGAATAVGATTLAVTGLAIASGGAGAVLGAFLAVLLARRRATHHAEQTEMGGQLLWVRTRSPELEQRGMDILARHAAHHVHAHDMPV</sequence>
<evidence type="ECO:0000313" key="2">
    <source>
        <dbReference type="EMBL" id="MDN3564614.1"/>
    </source>
</evidence>
<evidence type="ECO:0000313" key="3">
    <source>
        <dbReference type="Proteomes" id="UP001529369"/>
    </source>
</evidence>
<keyword evidence="1" id="KW-0812">Transmembrane</keyword>
<protein>
    <recommendedName>
        <fullName evidence="4">DUF1269 domain-containing protein</fullName>
    </recommendedName>
</protein>
<evidence type="ECO:0008006" key="4">
    <source>
        <dbReference type="Google" id="ProtNLM"/>
    </source>
</evidence>
<comment type="caution">
    <text evidence="2">The sequence shown here is derived from an EMBL/GenBank/DDBJ whole genome shotgun (WGS) entry which is preliminary data.</text>
</comment>
<feature type="transmembrane region" description="Helical" evidence="1">
    <location>
        <begin position="99"/>
        <end position="118"/>
    </location>
</feature>
<proteinExistence type="predicted"/>